<dbReference type="GO" id="GO:0008168">
    <property type="term" value="F:methyltransferase activity"/>
    <property type="evidence" value="ECO:0007669"/>
    <property type="project" value="UniProtKB-KW"/>
</dbReference>
<dbReference type="Pfam" id="PF13489">
    <property type="entry name" value="Methyltransf_23"/>
    <property type="match status" value="1"/>
</dbReference>
<keyword evidence="2" id="KW-1185">Reference proteome</keyword>
<organism evidence="1 2">
    <name type="scientific">Ancylobacter amanitiformis</name>
    <dbReference type="NCBI Taxonomy" id="217069"/>
    <lineage>
        <taxon>Bacteria</taxon>
        <taxon>Pseudomonadati</taxon>
        <taxon>Pseudomonadota</taxon>
        <taxon>Alphaproteobacteria</taxon>
        <taxon>Hyphomicrobiales</taxon>
        <taxon>Xanthobacteraceae</taxon>
        <taxon>Ancylobacter</taxon>
    </lineage>
</organism>
<evidence type="ECO:0000313" key="2">
    <source>
        <dbReference type="Proteomes" id="UP001235094"/>
    </source>
</evidence>
<reference evidence="1 2" key="1">
    <citation type="submission" date="2023-07" db="EMBL/GenBank/DDBJ databases">
        <title>Genomic Encyclopedia of Type Strains, Phase IV (KMG-IV): sequencing the most valuable type-strain genomes for metagenomic binning, comparative biology and taxonomic classification.</title>
        <authorList>
            <person name="Goeker M."/>
        </authorList>
    </citation>
    <scope>NUCLEOTIDE SEQUENCE [LARGE SCALE GENOMIC DNA]</scope>
    <source>
        <strain evidence="1 2">DSM 15561</strain>
    </source>
</reference>
<dbReference type="CDD" id="cd02440">
    <property type="entry name" value="AdoMet_MTases"/>
    <property type="match status" value="1"/>
</dbReference>
<sequence>MAETKQVKYTESFFQDLADDSYRSAFKILGIVFDVIRPESVIDFGCGTGSWLKAAHELGALRVAGVDGPWVTQDQLVDRSIALITSDMSLASTPAVSAGAFDLAISLECGEHLPASRADWLVDNMCGASRKVLFGSAIPGQGGTDHINEQWPSYWAEKFRARGYLPLDLVRPNVYFDRSIPTWYRNNPLMYIHRDEHADVRNTALSSKTHSLTITDFVIPQLFEDPGLRQSMRIASQIPSKLARSLLWRWKIRRWSM</sequence>
<accession>A0ABU0LS93</accession>
<keyword evidence="1" id="KW-0489">Methyltransferase</keyword>
<gene>
    <name evidence="1" type="ORF">QOZ99_002365</name>
</gene>
<proteinExistence type="predicted"/>
<dbReference type="Gene3D" id="3.40.50.150">
    <property type="entry name" value="Vaccinia Virus protein VP39"/>
    <property type="match status" value="1"/>
</dbReference>
<dbReference type="Proteomes" id="UP001235094">
    <property type="component" value="Unassembled WGS sequence"/>
</dbReference>
<dbReference type="EMBL" id="JAUSVR010000006">
    <property type="protein sequence ID" value="MDQ0511468.1"/>
    <property type="molecule type" value="Genomic_DNA"/>
</dbReference>
<comment type="caution">
    <text evidence="1">The sequence shown here is derived from an EMBL/GenBank/DDBJ whole genome shotgun (WGS) entry which is preliminary data.</text>
</comment>
<dbReference type="RefSeq" id="WP_306890148.1">
    <property type="nucleotide sequence ID" value="NZ_JAUSVR010000006.1"/>
</dbReference>
<evidence type="ECO:0000313" key="1">
    <source>
        <dbReference type="EMBL" id="MDQ0511468.1"/>
    </source>
</evidence>
<protein>
    <submittedName>
        <fullName evidence="1">SAM-dependent methyltransferase</fullName>
    </submittedName>
</protein>
<dbReference type="InterPro" id="IPR029063">
    <property type="entry name" value="SAM-dependent_MTases_sf"/>
</dbReference>
<name>A0ABU0LS93_9HYPH</name>
<keyword evidence="1" id="KW-0808">Transferase</keyword>
<dbReference type="SUPFAM" id="SSF53335">
    <property type="entry name" value="S-adenosyl-L-methionine-dependent methyltransferases"/>
    <property type="match status" value="1"/>
</dbReference>
<dbReference type="GO" id="GO:0032259">
    <property type="term" value="P:methylation"/>
    <property type="evidence" value="ECO:0007669"/>
    <property type="project" value="UniProtKB-KW"/>
</dbReference>